<sequence>DSGDEDSDSDDDRDDGMVLDGENGFSGHNVGNHSDFDDDEVSLDLRDSDEETEAGTAMDGENLTKEQLEDEIRKIKEAHAEDEEFPDEVDTPLDVPARTRFAKYRGLKSFRTSSWDPK</sequence>
<dbReference type="GO" id="GO:0000479">
    <property type="term" value="P:endonucleolytic cleavage of tricistronic rRNA transcript (SSU-rRNA, 5.8S rRNA, LSU-rRNA)"/>
    <property type="evidence" value="ECO:0007669"/>
    <property type="project" value="TreeGrafter"/>
</dbReference>
<evidence type="ECO:0000313" key="2">
    <source>
        <dbReference type="EMBL" id="KAF5195594.1"/>
    </source>
</evidence>
<protein>
    <submittedName>
        <fullName evidence="2">Pre-rRNA-processing TSR1-like protein</fullName>
    </submittedName>
</protein>
<comment type="caution">
    <text evidence="2">The sequence shown here is derived from an EMBL/GenBank/DDBJ whole genome shotgun (WGS) entry which is preliminary data.</text>
</comment>
<dbReference type="GO" id="GO:0034511">
    <property type="term" value="F:U3 snoRNA binding"/>
    <property type="evidence" value="ECO:0007669"/>
    <property type="project" value="TreeGrafter"/>
</dbReference>
<organism evidence="2 3">
    <name type="scientific">Thalictrum thalictroides</name>
    <name type="common">Rue-anemone</name>
    <name type="synonym">Anemone thalictroides</name>
    <dbReference type="NCBI Taxonomy" id="46969"/>
    <lineage>
        <taxon>Eukaryota</taxon>
        <taxon>Viridiplantae</taxon>
        <taxon>Streptophyta</taxon>
        <taxon>Embryophyta</taxon>
        <taxon>Tracheophyta</taxon>
        <taxon>Spermatophyta</taxon>
        <taxon>Magnoliopsida</taxon>
        <taxon>Ranunculales</taxon>
        <taxon>Ranunculaceae</taxon>
        <taxon>Thalictroideae</taxon>
        <taxon>Thalictrum</taxon>
    </lineage>
</organism>
<evidence type="ECO:0000256" key="1">
    <source>
        <dbReference type="SAM" id="MobiDB-lite"/>
    </source>
</evidence>
<dbReference type="EMBL" id="JABWDY010017096">
    <property type="protein sequence ID" value="KAF5195594.1"/>
    <property type="molecule type" value="Genomic_DNA"/>
</dbReference>
<dbReference type="GO" id="GO:0030688">
    <property type="term" value="C:preribosome, small subunit precursor"/>
    <property type="evidence" value="ECO:0007669"/>
    <property type="project" value="TreeGrafter"/>
</dbReference>
<feature type="non-terminal residue" evidence="2">
    <location>
        <position position="1"/>
    </location>
</feature>
<feature type="non-terminal residue" evidence="2">
    <location>
        <position position="118"/>
    </location>
</feature>
<dbReference type="OrthoDB" id="119302at2759"/>
<dbReference type="PANTHER" id="PTHR12858:SF1">
    <property type="entry name" value="PRE-RRNA-PROCESSING PROTEIN TSR1 HOMOLOG"/>
    <property type="match status" value="1"/>
</dbReference>
<dbReference type="GO" id="GO:0003924">
    <property type="term" value="F:GTPase activity"/>
    <property type="evidence" value="ECO:0007669"/>
    <property type="project" value="TreeGrafter"/>
</dbReference>
<name>A0A7J6WDT4_THATH</name>
<dbReference type="Proteomes" id="UP000554482">
    <property type="component" value="Unassembled WGS sequence"/>
</dbReference>
<feature type="compositionally biased region" description="Acidic residues" evidence="1">
    <location>
        <begin position="36"/>
        <end position="53"/>
    </location>
</feature>
<dbReference type="GO" id="GO:0005525">
    <property type="term" value="F:GTP binding"/>
    <property type="evidence" value="ECO:0007669"/>
    <property type="project" value="TreeGrafter"/>
</dbReference>
<dbReference type="PANTHER" id="PTHR12858">
    <property type="entry name" value="RIBOSOME BIOGENESIS PROTEIN"/>
    <property type="match status" value="1"/>
</dbReference>
<evidence type="ECO:0000313" key="3">
    <source>
        <dbReference type="Proteomes" id="UP000554482"/>
    </source>
</evidence>
<dbReference type="InterPro" id="IPR039761">
    <property type="entry name" value="Bms1/Tsr1"/>
</dbReference>
<accession>A0A7J6WDT4</accession>
<feature type="compositionally biased region" description="Acidic residues" evidence="1">
    <location>
        <begin position="1"/>
        <end position="14"/>
    </location>
</feature>
<dbReference type="AlphaFoldDB" id="A0A7J6WDT4"/>
<keyword evidence="3" id="KW-1185">Reference proteome</keyword>
<proteinExistence type="predicted"/>
<dbReference type="GO" id="GO:0000462">
    <property type="term" value="P:maturation of SSU-rRNA from tricistronic rRNA transcript (SSU-rRNA, 5.8S rRNA, LSU-rRNA)"/>
    <property type="evidence" value="ECO:0007669"/>
    <property type="project" value="TreeGrafter"/>
</dbReference>
<feature type="region of interest" description="Disordered" evidence="1">
    <location>
        <begin position="1"/>
        <end position="67"/>
    </location>
</feature>
<gene>
    <name evidence="2" type="ORF">FRX31_014819</name>
</gene>
<reference evidence="2 3" key="1">
    <citation type="submission" date="2020-06" db="EMBL/GenBank/DDBJ databases">
        <title>Transcriptomic and genomic resources for Thalictrum thalictroides and T. hernandezii: Facilitating candidate gene discovery in an emerging model plant lineage.</title>
        <authorList>
            <person name="Arias T."/>
            <person name="Riano-Pachon D.M."/>
            <person name="Di Stilio V.S."/>
        </authorList>
    </citation>
    <scope>NUCLEOTIDE SEQUENCE [LARGE SCALE GENOMIC DNA]</scope>
    <source>
        <strain evidence="3">cv. WT478/WT964</strain>
        <tissue evidence="2">Leaves</tissue>
    </source>
</reference>